<dbReference type="Proteomes" id="UP000298111">
    <property type="component" value="Unassembled WGS sequence"/>
</dbReference>
<accession>A0A6C1CBE3</accession>
<evidence type="ECO:0000313" key="2">
    <source>
        <dbReference type="EMBL" id="TGG86394.1"/>
    </source>
</evidence>
<dbReference type="GeneID" id="75179578"/>
<organism evidence="2 3">
    <name type="scientific">Streptomyces albus</name>
    <dbReference type="NCBI Taxonomy" id="1888"/>
    <lineage>
        <taxon>Bacteria</taxon>
        <taxon>Bacillati</taxon>
        <taxon>Actinomycetota</taxon>
        <taxon>Actinomycetes</taxon>
        <taxon>Kitasatosporales</taxon>
        <taxon>Streptomycetaceae</taxon>
        <taxon>Streptomyces</taxon>
    </lineage>
</organism>
<dbReference type="AlphaFoldDB" id="A0A6C1CBE3"/>
<protein>
    <submittedName>
        <fullName evidence="2">Uncharacterized protein</fullName>
    </submittedName>
</protein>
<evidence type="ECO:0000256" key="1">
    <source>
        <dbReference type="SAM" id="MobiDB-lite"/>
    </source>
</evidence>
<sequence length="64" mass="7112">MPTDPFRAIAALARAEAGRTTKPAPPAPREPAEPPRAEPAVPERRRARWREIARRLRHPRSAAG</sequence>
<dbReference type="EMBL" id="RCIY01000040">
    <property type="protein sequence ID" value="TGG86394.1"/>
    <property type="molecule type" value="Genomic_DNA"/>
</dbReference>
<reference evidence="2 3" key="1">
    <citation type="submission" date="2018-10" db="EMBL/GenBank/DDBJ databases">
        <title>Isolation of pseudouridimycin from Streptomyces albus DSM 40763.</title>
        <authorList>
            <person name="Rosenqvist P."/>
            <person name="Metsae-Ketelae M."/>
            <person name="Virta P."/>
        </authorList>
    </citation>
    <scope>NUCLEOTIDE SEQUENCE [LARGE SCALE GENOMIC DNA]</scope>
    <source>
        <strain evidence="2 3">DSM 40763</strain>
    </source>
</reference>
<feature type="region of interest" description="Disordered" evidence="1">
    <location>
        <begin position="13"/>
        <end position="46"/>
    </location>
</feature>
<dbReference type="RefSeq" id="WP_016471604.1">
    <property type="nucleotide sequence ID" value="NZ_BBQG01000018.1"/>
</dbReference>
<evidence type="ECO:0000313" key="3">
    <source>
        <dbReference type="Proteomes" id="UP000298111"/>
    </source>
</evidence>
<feature type="compositionally biased region" description="Basic and acidic residues" evidence="1">
    <location>
        <begin position="30"/>
        <end position="46"/>
    </location>
</feature>
<name>A0A6C1CBE3_9ACTN</name>
<gene>
    <name evidence="2" type="ORF">D8771_08595</name>
</gene>
<proteinExistence type="predicted"/>
<comment type="caution">
    <text evidence="2">The sequence shown here is derived from an EMBL/GenBank/DDBJ whole genome shotgun (WGS) entry which is preliminary data.</text>
</comment>